<name>A0ABW2RS65_9BACL</name>
<evidence type="ECO:0000313" key="2">
    <source>
        <dbReference type="Proteomes" id="UP001596500"/>
    </source>
</evidence>
<dbReference type="Proteomes" id="UP001596500">
    <property type="component" value="Unassembled WGS sequence"/>
</dbReference>
<gene>
    <name evidence="1" type="ORF">ACFQNG_20895</name>
</gene>
<dbReference type="EMBL" id="JBHTBW010000087">
    <property type="protein sequence ID" value="MFC7443521.1"/>
    <property type="molecule type" value="Genomic_DNA"/>
</dbReference>
<accession>A0ABW2RS65</accession>
<organism evidence="1 2">
    <name type="scientific">Laceyella putida</name>
    <dbReference type="NCBI Taxonomy" id="110101"/>
    <lineage>
        <taxon>Bacteria</taxon>
        <taxon>Bacillati</taxon>
        <taxon>Bacillota</taxon>
        <taxon>Bacilli</taxon>
        <taxon>Bacillales</taxon>
        <taxon>Thermoactinomycetaceae</taxon>
        <taxon>Laceyella</taxon>
    </lineage>
</organism>
<proteinExistence type="predicted"/>
<keyword evidence="2" id="KW-1185">Reference proteome</keyword>
<dbReference type="RefSeq" id="WP_379867852.1">
    <property type="nucleotide sequence ID" value="NZ_JBHTBW010000087.1"/>
</dbReference>
<sequence length="177" mass="21041">MLKELIRWFFGLNKYQSISAYQIKIAEKLAGNQRLAKLLYYTSDRPFDEPDLNEIQINELYQRHIIPSKPPLKLSDPVTSIYFHLDDIGERDDWLFAQGELEVRIITPHHLMYIKDKDGKRKTRNWEIAQEFQNSTRMLFILSGLNLTEQDQKTAFSGEFDVLELKDENIRILKKFF</sequence>
<reference evidence="2" key="1">
    <citation type="journal article" date="2019" name="Int. J. Syst. Evol. Microbiol.">
        <title>The Global Catalogue of Microorganisms (GCM) 10K type strain sequencing project: providing services to taxonomists for standard genome sequencing and annotation.</title>
        <authorList>
            <consortium name="The Broad Institute Genomics Platform"/>
            <consortium name="The Broad Institute Genome Sequencing Center for Infectious Disease"/>
            <person name="Wu L."/>
            <person name="Ma J."/>
        </authorList>
    </citation>
    <scope>NUCLEOTIDE SEQUENCE [LARGE SCALE GENOMIC DNA]</scope>
    <source>
        <strain evidence="2">CGMCC 1.12942</strain>
    </source>
</reference>
<evidence type="ECO:0000313" key="1">
    <source>
        <dbReference type="EMBL" id="MFC7443521.1"/>
    </source>
</evidence>
<protein>
    <submittedName>
        <fullName evidence="1">Uncharacterized protein</fullName>
    </submittedName>
</protein>
<comment type="caution">
    <text evidence="1">The sequence shown here is derived from an EMBL/GenBank/DDBJ whole genome shotgun (WGS) entry which is preliminary data.</text>
</comment>